<dbReference type="PROSITE" id="PS50949">
    <property type="entry name" value="HTH_GNTR"/>
    <property type="match status" value="1"/>
</dbReference>
<dbReference type="SUPFAM" id="SSF46785">
    <property type="entry name" value="Winged helix' DNA-binding domain"/>
    <property type="match status" value="1"/>
</dbReference>
<protein>
    <submittedName>
        <fullName evidence="9">PLP-dependent aminotransferase family protein</fullName>
    </submittedName>
</protein>
<keyword evidence="9" id="KW-0808">Transferase</keyword>
<dbReference type="PANTHER" id="PTHR46577:SF1">
    <property type="entry name" value="HTH-TYPE TRANSCRIPTIONAL REGULATORY PROTEIN GABR"/>
    <property type="match status" value="1"/>
</dbReference>
<evidence type="ECO:0000256" key="4">
    <source>
        <dbReference type="ARBA" id="ARBA00022898"/>
    </source>
</evidence>
<comment type="cofactor">
    <cofactor evidence="1">
        <name>pyridoxal 5'-phosphate</name>
        <dbReference type="ChEBI" id="CHEBI:597326"/>
    </cofactor>
</comment>
<evidence type="ECO:0000256" key="6">
    <source>
        <dbReference type="ARBA" id="ARBA00023125"/>
    </source>
</evidence>
<evidence type="ECO:0000256" key="2">
    <source>
        <dbReference type="ARBA" id="ARBA00005384"/>
    </source>
</evidence>
<dbReference type="InterPro" id="IPR015424">
    <property type="entry name" value="PyrdxlP-dep_Trfase"/>
</dbReference>
<keyword evidence="5" id="KW-0805">Transcription regulation</keyword>
<dbReference type="InterPro" id="IPR015421">
    <property type="entry name" value="PyrdxlP-dep_Trfase_major"/>
</dbReference>
<keyword evidence="6" id="KW-0238">DNA-binding</keyword>
<keyword evidence="7" id="KW-0804">Transcription</keyword>
<reference evidence="9 10" key="1">
    <citation type="submission" date="2018-11" db="EMBL/GenBank/DDBJ databases">
        <title>Phylogenetic determinants of toxin gene distribution in genomes of Brevibacillus laterosporus.</title>
        <authorList>
            <person name="Glare T.R."/>
            <person name="Durrant A."/>
            <person name="Berry C."/>
            <person name="Palma L."/>
            <person name="Ormskirk M."/>
            <person name="Cox M.O."/>
        </authorList>
    </citation>
    <scope>NUCLEOTIDE SEQUENCE [LARGE SCALE GENOMIC DNA]</scope>
    <source>
        <strain evidence="9 10">1821L</strain>
    </source>
</reference>
<dbReference type="InterPro" id="IPR036388">
    <property type="entry name" value="WH-like_DNA-bd_sf"/>
</dbReference>
<dbReference type="Pfam" id="PF00155">
    <property type="entry name" value="Aminotran_1_2"/>
    <property type="match status" value="1"/>
</dbReference>
<dbReference type="PANTHER" id="PTHR46577">
    <property type="entry name" value="HTH-TYPE TRANSCRIPTIONAL REGULATORY PROTEIN GABR"/>
    <property type="match status" value="1"/>
</dbReference>
<dbReference type="Gene3D" id="3.40.640.10">
    <property type="entry name" value="Type I PLP-dependent aspartate aminotransferase-like (Major domain)"/>
    <property type="match status" value="1"/>
</dbReference>
<evidence type="ECO:0000256" key="1">
    <source>
        <dbReference type="ARBA" id="ARBA00001933"/>
    </source>
</evidence>
<dbReference type="OrthoDB" id="9808770at2"/>
<keyword evidence="4" id="KW-0663">Pyridoxal phosphate</keyword>
<comment type="similarity">
    <text evidence="2">In the C-terminal section; belongs to the class-I pyridoxal-phosphate-dependent aminotransferase family.</text>
</comment>
<dbReference type="GO" id="GO:0003700">
    <property type="term" value="F:DNA-binding transcription factor activity"/>
    <property type="evidence" value="ECO:0007669"/>
    <property type="project" value="InterPro"/>
</dbReference>
<gene>
    <name evidence="9" type="ORF">EEL30_23825</name>
</gene>
<keyword evidence="3 9" id="KW-0032">Aminotransferase</keyword>
<evidence type="ECO:0000256" key="3">
    <source>
        <dbReference type="ARBA" id="ARBA00022576"/>
    </source>
</evidence>
<dbReference type="CDD" id="cd07377">
    <property type="entry name" value="WHTH_GntR"/>
    <property type="match status" value="1"/>
</dbReference>
<organism evidence="9 10">
    <name type="scientific">Brevibacillus laterosporus</name>
    <name type="common">Bacillus laterosporus</name>
    <dbReference type="NCBI Taxonomy" id="1465"/>
    <lineage>
        <taxon>Bacteria</taxon>
        <taxon>Bacillati</taxon>
        <taxon>Bacillota</taxon>
        <taxon>Bacilli</taxon>
        <taxon>Bacillales</taxon>
        <taxon>Paenibacillaceae</taxon>
        <taxon>Brevibacillus</taxon>
    </lineage>
</organism>
<name>A0A518VDI1_BRELA</name>
<dbReference type="Gene3D" id="1.10.10.10">
    <property type="entry name" value="Winged helix-like DNA-binding domain superfamily/Winged helix DNA-binding domain"/>
    <property type="match status" value="1"/>
</dbReference>
<dbReference type="InterPro" id="IPR036390">
    <property type="entry name" value="WH_DNA-bd_sf"/>
</dbReference>
<dbReference type="InterPro" id="IPR051446">
    <property type="entry name" value="HTH_trans_reg/aminotransferase"/>
</dbReference>
<dbReference type="GO" id="GO:0003677">
    <property type="term" value="F:DNA binding"/>
    <property type="evidence" value="ECO:0007669"/>
    <property type="project" value="UniProtKB-KW"/>
</dbReference>
<dbReference type="Proteomes" id="UP000319432">
    <property type="component" value="Chromosome"/>
</dbReference>
<evidence type="ECO:0000256" key="5">
    <source>
        <dbReference type="ARBA" id="ARBA00023015"/>
    </source>
</evidence>
<dbReference type="Pfam" id="PF00392">
    <property type="entry name" value="GntR"/>
    <property type="match status" value="1"/>
</dbReference>
<accession>A0A518VDI1</accession>
<dbReference type="AlphaFoldDB" id="A0A518VDI1"/>
<evidence type="ECO:0000313" key="9">
    <source>
        <dbReference type="EMBL" id="QDX95055.1"/>
    </source>
</evidence>
<feature type="domain" description="HTH gntR-type" evidence="8">
    <location>
        <begin position="12"/>
        <end position="80"/>
    </location>
</feature>
<dbReference type="EMBL" id="CP033464">
    <property type="protein sequence ID" value="QDX95055.1"/>
    <property type="molecule type" value="Genomic_DNA"/>
</dbReference>
<evidence type="ECO:0000256" key="7">
    <source>
        <dbReference type="ARBA" id="ARBA00023163"/>
    </source>
</evidence>
<dbReference type="InterPro" id="IPR004839">
    <property type="entry name" value="Aminotransferase_I/II_large"/>
</dbReference>
<evidence type="ECO:0000313" key="10">
    <source>
        <dbReference type="Proteomes" id="UP000319432"/>
    </source>
</evidence>
<proteinExistence type="inferred from homology"/>
<sequence>MFFSTTKMQQKKPMYQQLYEAIKTDIENNRLVPGSKLLSVRQMAQEWQVSRNTVEAAYHQLLDEGYVKSKEKSGYYVEDLLTDGWTRDLEAGSVEQTNGVVHSEEDSMPLPIRYDFVYGKVDGTAFPVKQWRACMQEAMQSELERTEAYGEYQGEYQLREALATYVYQARGIKCVADQIFIGSGTQQLASLLCQTVFRDKSVVAMENPGYDRVRHVFHQHEFSVQPIQLDEDGIRLDQLLTSKADIAYVTPSHQYPYGMVMSIVRRLQIIAWAKETGAYLIEDDYDGEFRYGTKPIPALKALDDNGRIIYFGTASKVLLPSLRISYMILPQTLVTQYKELWQKYLQTAPRVIQYALALFIQKGEWARHIRRMRNLYAKKHRLLLQSLEKTMGERIEIIGSEAGLHILLRIHTTYTENELITRASQRGCQVYSIDQYYQRKEGQQENLDKSEYPVLLLGFGAIPVEEITAGVEELHKAWWG</sequence>
<dbReference type="GO" id="GO:0030170">
    <property type="term" value="F:pyridoxal phosphate binding"/>
    <property type="evidence" value="ECO:0007669"/>
    <property type="project" value="InterPro"/>
</dbReference>
<dbReference type="InterPro" id="IPR000524">
    <property type="entry name" value="Tscrpt_reg_HTH_GntR"/>
</dbReference>
<dbReference type="SUPFAM" id="SSF53383">
    <property type="entry name" value="PLP-dependent transferases"/>
    <property type="match status" value="1"/>
</dbReference>
<dbReference type="CDD" id="cd00609">
    <property type="entry name" value="AAT_like"/>
    <property type="match status" value="1"/>
</dbReference>
<keyword evidence="10" id="KW-1185">Reference proteome</keyword>
<evidence type="ECO:0000259" key="8">
    <source>
        <dbReference type="PROSITE" id="PS50949"/>
    </source>
</evidence>
<dbReference type="SMART" id="SM00345">
    <property type="entry name" value="HTH_GNTR"/>
    <property type="match status" value="1"/>
</dbReference>
<dbReference type="GO" id="GO:0008483">
    <property type="term" value="F:transaminase activity"/>
    <property type="evidence" value="ECO:0007669"/>
    <property type="project" value="UniProtKB-KW"/>
</dbReference>